<accession>A0A0A8J7X1</accession>
<sequence length="625" mass="65308">MAGPTASGTARRNEAFDKRVAAATVARERVHPPHAANGEEYEYRATFDRHPAVAAAKAAAAGASREASNGDPGATDGGATAAGAPPSSQSQVQGPSHIGSFTKGLQHNLSTGLLEDPAAFRAFVRAIDSGDPRDFVDVPIADRFTRPPTRGVRSWESASAGLAFDLQGPDAQALTMPPAPRLGSAELVAEMIEVYAMALARDVPFATAEWAAAKPIAAAVRELNATRWHGAAATDRELGLSPAAAARRRVTHFTPATVFRGVGRGVADGPYLSQFLLLGNAGVGGSSGAPTDGFITYGANRVDLRVPVATPGVDYLTDWESFVDVQNGADTRGTETYVPAADGTKTRFIATPRDLATYVHYDALYQAYLNAALWLLAEGVPFDAGLPWTAPDEVDHQQGFATFGGPHLLTLVTEVATRALKAVRFQKFNVHRRLRPEAVGGLLDRLPVAPGPLAPVAPLAEEAAETLRRVADANAAAAAGGSGAGAPVTHSVLLPMAFPEGSPMHPSYGAGHATVAGACVTVLKGWFDAGHALGTTAYEATPDGRCLREVSTGGVALTVEGELNKLAANISIGRNWAGVHYYSDYIESVQLGEAVAIGILEEQKLTYGENWSMTVPLTDGTTVRI</sequence>
<dbReference type="InterPro" id="IPR036938">
    <property type="entry name" value="PAP2/HPO_sf"/>
</dbReference>
<keyword evidence="2" id="KW-0575">Peroxidase</keyword>
<feature type="compositionally biased region" description="Low complexity" evidence="1">
    <location>
        <begin position="54"/>
        <end position="86"/>
    </location>
</feature>
<evidence type="ECO:0000256" key="1">
    <source>
        <dbReference type="SAM" id="MobiDB-lite"/>
    </source>
</evidence>
<reference evidence="2" key="1">
    <citation type="submission" date="2013-01" db="EMBL/GenBank/DDBJ databases">
        <title>Porphyra yezoensis PyBPO1 mRNA for vanadium-dependent bromoperoxidase, complete cds.</title>
        <authorList>
            <person name="Takio S."/>
            <person name="Matsuda R."/>
            <person name="Ozgur R."/>
            <person name="Higashi Y."/>
            <person name="Takechi K."/>
            <person name="Takano H."/>
        </authorList>
    </citation>
    <scope>NUCLEOTIDE SEQUENCE</scope>
    <source>
        <strain evidence="2">TU-1</strain>
    </source>
</reference>
<dbReference type="AlphaFoldDB" id="A0A0A8J7X1"/>
<keyword evidence="2" id="KW-0560">Oxidoreductase</keyword>
<gene>
    <name evidence="2" type="primary">PyBPO1</name>
</gene>
<dbReference type="InterPro" id="IPR052559">
    <property type="entry name" value="V-haloperoxidase"/>
</dbReference>
<dbReference type="GO" id="GO:0004601">
    <property type="term" value="F:peroxidase activity"/>
    <property type="evidence" value="ECO:0007669"/>
    <property type="project" value="UniProtKB-KW"/>
</dbReference>
<protein>
    <submittedName>
        <fullName evidence="2">Vanadium-dependent bromoperoxidase</fullName>
    </submittedName>
</protein>
<organism evidence="2">
    <name type="scientific">Pyropia yezoensis</name>
    <name type="common">Susabi-nori</name>
    <name type="synonym">Porphyra yezoensis</name>
    <dbReference type="NCBI Taxonomy" id="2788"/>
    <lineage>
        <taxon>Eukaryota</taxon>
        <taxon>Rhodophyta</taxon>
        <taxon>Bangiophyceae</taxon>
        <taxon>Bangiales</taxon>
        <taxon>Bangiaceae</taxon>
        <taxon>Pyropia</taxon>
    </lineage>
</organism>
<feature type="region of interest" description="Disordered" evidence="1">
    <location>
        <begin position="24"/>
        <end position="43"/>
    </location>
</feature>
<dbReference type="InterPro" id="IPR016119">
    <property type="entry name" value="Br/Cl_peroxidase_C"/>
</dbReference>
<feature type="region of interest" description="Disordered" evidence="1">
    <location>
        <begin position="54"/>
        <end position="103"/>
    </location>
</feature>
<dbReference type="EMBL" id="AB775530">
    <property type="protein sequence ID" value="BAQ02347.1"/>
    <property type="molecule type" value="mRNA"/>
</dbReference>
<dbReference type="PANTHER" id="PTHR34599">
    <property type="entry name" value="PEROXIDASE-RELATED"/>
    <property type="match status" value="1"/>
</dbReference>
<dbReference type="CDD" id="cd03398">
    <property type="entry name" value="PAP2_haloperoxidase"/>
    <property type="match status" value="1"/>
</dbReference>
<name>A0A0A8J7X1_PYRYE</name>
<proteinExistence type="evidence at transcript level"/>
<dbReference type="PANTHER" id="PTHR34599:SF1">
    <property type="entry name" value="PHOSPHATIDIC ACID PHOSPHATASE TYPE 2_HALOPEROXIDASE DOMAIN-CONTAINING PROTEIN"/>
    <property type="match status" value="1"/>
</dbReference>
<dbReference type="Gene3D" id="1.10.606.10">
    <property type="entry name" value="Vanadium-containing Chloroperoxidase, domain 2"/>
    <property type="match status" value="1"/>
</dbReference>
<evidence type="ECO:0000313" key="2">
    <source>
        <dbReference type="EMBL" id="BAQ02347.1"/>
    </source>
</evidence>
<dbReference type="BRENDA" id="1.11.1.18">
    <property type="organism ID" value="4995"/>
</dbReference>
<dbReference type="SUPFAM" id="SSF48317">
    <property type="entry name" value="Acid phosphatase/Vanadium-dependent haloperoxidase"/>
    <property type="match status" value="1"/>
</dbReference>